<dbReference type="InterPro" id="IPR015943">
    <property type="entry name" value="WD40/YVTN_repeat-like_dom_sf"/>
</dbReference>
<dbReference type="PROSITE" id="PS50294">
    <property type="entry name" value="WD_REPEATS_REGION"/>
    <property type="match status" value="4"/>
</dbReference>
<dbReference type="Pfam" id="PF00400">
    <property type="entry name" value="WD40"/>
    <property type="match status" value="7"/>
</dbReference>
<dbReference type="EMBL" id="JADOGI010000013">
    <property type="protein sequence ID" value="MBF8185386.1"/>
    <property type="molecule type" value="Genomic_DNA"/>
</dbReference>
<gene>
    <name evidence="5" type="ORF">ITP53_06465</name>
</gene>
<dbReference type="SMART" id="SM00220">
    <property type="entry name" value="S_TKc"/>
    <property type="match status" value="1"/>
</dbReference>
<dbReference type="Gene3D" id="2.130.10.10">
    <property type="entry name" value="YVTN repeat-like/Quinoprotein amine dehydrogenase"/>
    <property type="match status" value="5"/>
</dbReference>
<comment type="caution">
    <text evidence="5">The sequence shown here is derived from an EMBL/GenBank/DDBJ whole genome shotgun (WGS) entry which is preliminary data.</text>
</comment>
<dbReference type="PANTHER" id="PTHR22847:SF637">
    <property type="entry name" value="WD REPEAT DOMAIN 5B"/>
    <property type="match status" value="1"/>
</dbReference>
<dbReference type="PROSITE" id="PS50082">
    <property type="entry name" value="WD_REPEATS_2"/>
    <property type="match status" value="8"/>
</dbReference>
<dbReference type="InterPro" id="IPR008271">
    <property type="entry name" value="Ser/Thr_kinase_AS"/>
</dbReference>
<evidence type="ECO:0000256" key="3">
    <source>
        <dbReference type="PROSITE-ProRule" id="PRU00221"/>
    </source>
</evidence>
<dbReference type="PRINTS" id="PR00320">
    <property type="entry name" value="GPROTEINBRPT"/>
</dbReference>
<dbReference type="GO" id="GO:0005524">
    <property type="term" value="F:ATP binding"/>
    <property type="evidence" value="ECO:0007669"/>
    <property type="project" value="InterPro"/>
</dbReference>
<dbReference type="Gene3D" id="3.30.200.20">
    <property type="entry name" value="Phosphorylase Kinase, domain 1"/>
    <property type="match status" value="1"/>
</dbReference>
<dbReference type="RefSeq" id="WP_195894374.1">
    <property type="nucleotide sequence ID" value="NZ_JADOGI010000013.1"/>
</dbReference>
<dbReference type="InterPro" id="IPR011990">
    <property type="entry name" value="TPR-like_helical_dom_sf"/>
</dbReference>
<keyword evidence="5" id="KW-0418">Kinase</keyword>
<dbReference type="Pfam" id="PF13432">
    <property type="entry name" value="TPR_16"/>
    <property type="match status" value="2"/>
</dbReference>
<protein>
    <submittedName>
        <fullName evidence="5">Protein kinase</fullName>
    </submittedName>
</protein>
<feature type="repeat" description="WD" evidence="3">
    <location>
        <begin position="1101"/>
        <end position="1133"/>
    </location>
</feature>
<feature type="repeat" description="WD" evidence="3">
    <location>
        <begin position="883"/>
        <end position="924"/>
    </location>
</feature>
<feature type="repeat" description="WD" evidence="3">
    <location>
        <begin position="1020"/>
        <end position="1052"/>
    </location>
</feature>
<proteinExistence type="predicted"/>
<dbReference type="InterPro" id="IPR011047">
    <property type="entry name" value="Quinoprotein_ADH-like_sf"/>
</dbReference>
<dbReference type="PROSITE" id="PS00108">
    <property type="entry name" value="PROTEIN_KINASE_ST"/>
    <property type="match status" value="1"/>
</dbReference>
<feature type="repeat" description="WD" evidence="3">
    <location>
        <begin position="853"/>
        <end position="882"/>
    </location>
</feature>
<dbReference type="AlphaFoldDB" id="A0A931A382"/>
<accession>A0A931A382</accession>
<dbReference type="SUPFAM" id="SSF50998">
    <property type="entry name" value="Quinoprotein alcohol dehydrogenase-like"/>
    <property type="match status" value="1"/>
</dbReference>
<dbReference type="InterPro" id="IPR036322">
    <property type="entry name" value="WD40_repeat_dom_sf"/>
</dbReference>
<evidence type="ECO:0000313" key="5">
    <source>
        <dbReference type="EMBL" id="MBF8185386.1"/>
    </source>
</evidence>
<dbReference type="Pfam" id="PF00069">
    <property type="entry name" value="Pkinase"/>
    <property type="match status" value="1"/>
</dbReference>
<dbReference type="Proteomes" id="UP000605361">
    <property type="component" value="Unassembled WGS sequence"/>
</dbReference>
<dbReference type="InterPro" id="IPR019734">
    <property type="entry name" value="TPR_rpt"/>
</dbReference>
<reference evidence="5" key="1">
    <citation type="submission" date="2020-11" db="EMBL/GenBank/DDBJ databases">
        <title>Whole-genome analyses of Nonomuraea sp. K274.</title>
        <authorList>
            <person name="Veyisoglu A."/>
        </authorList>
    </citation>
    <scope>NUCLEOTIDE SEQUENCE</scope>
    <source>
        <strain evidence="5">K274</strain>
    </source>
</reference>
<dbReference type="SUPFAM" id="SSF48452">
    <property type="entry name" value="TPR-like"/>
    <property type="match status" value="1"/>
</dbReference>
<feature type="repeat" description="WD" evidence="3">
    <location>
        <begin position="925"/>
        <end position="966"/>
    </location>
</feature>
<dbReference type="InterPro" id="IPR020472">
    <property type="entry name" value="WD40_PAC1"/>
</dbReference>
<dbReference type="PROSITE" id="PS00678">
    <property type="entry name" value="WD_REPEATS_1"/>
    <property type="match status" value="3"/>
</dbReference>
<evidence type="ECO:0000259" key="4">
    <source>
        <dbReference type="PROSITE" id="PS50011"/>
    </source>
</evidence>
<dbReference type="SMART" id="SM00320">
    <property type="entry name" value="WD40"/>
    <property type="match status" value="12"/>
</dbReference>
<dbReference type="InterPro" id="IPR001680">
    <property type="entry name" value="WD40_rpt"/>
</dbReference>
<feature type="domain" description="Protein kinase" evidence="4">
    <location>
        <begin position="15"/>
        <end position="306"/>
    </location>
</feature>
<keyword evidence="1 3" id="KW-0853">WD repeat</keyword>
<keyword evidence="6" id="KW-1185">Reference proteome</keyword>
<evidence type="ECO:0000313" key="6">
    <source>
        <dbReference type="Proteomes" id="UP000605361"/>
    </source>
</evidence>
<dbReference type="CDD" id="cd00200">
    <property type="entry name" value="WD40"/>
    <property type="match status" value="1"/>
</dbReference>
<sequence length="1178" mass="127038">MDDVWRVGEVVLGLYEVRDVVRSGGMGLVHRVLHRGWNVELAVKTPRPELVATGEGVRDFEAEAATWVGLGEHPHTVNCVYVRRLDGVPRVFAEWLDGGSLAEAVRDGHLYAGGPREALRRILDIAVQTAWGLRHAHRHGIVHQDVKPANVLLAGDGTAKITDFGLARARAAAGEGTVVPQGASVLAGYGGMTPAYCSPEQAEAAAWSEDSGRPRADLTRATDTWSWALTVLEMFAGHPPCRYGQTAAEVFAAFVSAGPSAEGRDASVPVMPDGLVSLMRRCFTWDQAERPKDMGALAAELTEIYAEVIGQPYPRQRPRTAVRLADELSNQALSLLDLGRTGEAESLWRRAAEIDPHNPHVTYNRGLHLWRAGVSTDAQVINDLEGVRTTHPGDWMGDYLLGLVHLERGDTESARNLLRAALRLAPGSPEIVTALDLAESTPQAGPPGVLTGHTDWVTWVAISADGQTGVSAGRDGTIRVWDLVGHHCLRVMTVTDDKYGVNGLVIDAKAGQAIIVEIRGPARIWDLRTGRLVRTLVDQVEDIPDLRAHPVSMTADGRRAVISVSSEWSNGTVRVWDTSTGRCVETVTTGPGGERLANLSAVSGDGRVAVSVNPPNGGAHVWDTRTGKVLRTFEGGYFKAKISADGRTVVAQEELGHKARVQVWDLPDGRERCAVTRPGGAGYQFAVNADGSRAVCVASESLELWDLTTGRCLRTWQQRCKDVAVSADGRFALTGDGAAKVTLIELPSPGPAAPWSYPLSRAATDRLREGEVVSRALDRTGKLMAEGRFATAAEEIRRARTVPGYRRHRVLLDRWQDVASAGRRTTLSDVWLRDIPPILGASAMDYHALPRTLSSDGLRALTTDTDGTIHVWDLGSGRRHRTWQGHTGRIPVCALSADDRIMVSAGEDATVRVWEMESGRCRHVLRGHTGAVNEVVLSADGHLAFSTGEDATIRVWDVETGECLRELKGHTGPVHLLRTSADGRYAVSHGKDGAPRIWDVPAGRCLRVLPEHHRGGWNGALDLSSAGNVLLSGHEDGTVHVWDVDTGRCRQTMPGHEHFVMKVAGSADGRTGISVGIGLTRIWDLGTGRPVGGEAGLFTGAVVVSSDGRFAVNGGFDNLVRIWDLGTGACLRTLEGHSGSIDDVAISGNGRIVTSLDNHGVTHVWELDWEYDFPRSAP</sequence>
<dbReference type="CDD" id="cd14014">
    <property type="entry name" value="STKc_PknB_like"/>
    <property type="match status" value="1"/>
</dbReference>
<dbReference type="SUPFAM" id="SSF50978">
    <property type="entry name" value="WD40 repeat-like"/>
    <property type="match status" value="1"/>
</dbReference>
<dbReference type="InterPro" id="IPR019775">
    <property type="entry name" value="WD40_repeat_CS"/>
</dbReference>
<feature type="repeat" description="WD" evidence="3">
    <location>
        <begin position="967"/>
        <end position="1008"/>
    </location>
</feature>
<dbReference type="InterPro" id="IPR011009">
    <property type="entry name" value="Kinase-like_dom_sf"/>
</dbReference>
<evidence type="ECO:0000256" key="2">
    <source>
        <dbReference type="ARBA" id="ARBA00022737"/>
    </source>
</evidence>
<dbReference type="GO" id="GO:0004672">
    <property type="term" value="F:protein kinase activity"/>
    <property type="evidence" value="ECO:0007669"/>
    <property type="project" value="InterPro"/>
</dbReference>
<dbReference type="Gene3D" id="1.10.510.10">
    <property type="entry name" value="Transferase(Phosphotransferase) domain 1"/>
    <property type="match status" value="1"/>
</dbReference>
<keyword evidence="2" id="KW-0677">Repeat</keyword>
<organism evidence="5 6">
    <name type="scientific">Nonomuraea cypriaca</name>
    <dbReference type="NCBI Taxonomy" id="1187855"/>
    <lineage>
        <taxon>Bacteria</taxon>
        <taxon>Bacillati</taxon>
        <taxon>Actinomycetota</taxon>
        <taxon>Actinomycetes</taxon>
        <taxon>Streptosporangiales</taxon>
        <taxon>Streptosporangiaceae</taxon>
        <taxon>Nonomuraea</taxon>
    </lineage>
</organism>
<feature type="repeat" description="WD" evidence="3">
    <location>
        <begin position="450"/>
        <end position="483"/>
    </location>
</feature>
<feature type="repeat" description="WD" evidence="3">
    <location>
        <begin position="1134"/>
        <end position="1168"/>
    </location>
</feature>
<dbReference type="InterPro" id="IPR000719">
    <property type="entry name" value="Prot_kinase_dom"/>
</dbReference>
<dbReference type="SMART" id="SM00028">
    <property type="entry name" value="TPR"/>
    <property type="match status" value="2"/>
</dbReference>
<dbReference type="PROSITE" id="PS50011">
    <property type="entry name" value="PROTEIN_KINASE_DOM"/>
    <property type="match status" value="1"/>
</dbReference>
<name>A0A931A382_9ACTN</name>
<dbReference type="Gene3D" id="1.25.40.10">
    <property type="entry name" value="Tetratricopeptide repeat domain"/>
    <property type="match status" value="2"/>
</dbReference>
<dbReference type="PANTHER" id="PTHR22847">
    <property type="entry name" value="WD40 REPEAT PROTEIN"/>
    <property type="match status" value="1"/>
</dbReference>
<dbReference type="SUPFAM" id="SSF56112">
    <property type="entry name" value="Protein kinase-like (PK-like)"/>
    <property type="match status" value="1"/>
</dbReference>
<keyword evidence="5" id="KW-0808">Transferase</keyword>
<evidence type="ECO:0000256" key="1">
    <source>
        <dbReference type="ARBA" id="ARBA00022574"/>
    </source>
</evidence>